<accession>A0A5N5WCU3</accession>
<proteinExistence type="predicted"/>
<name>A0A5N5WCU3_STRMB</name>
<protein>
    <submittedName>
        <fullName evidence="1">Uncharacterized protein</fullName>
    </submittedName>
</protein>
<dbReference type="EMBL" id="VOKX01000010">
    <property type="protein sequence ID" value="KAB7849229.1"/>
    <property type="molecule type" value="Genomic_DNA"/>
</dbReference>
<reference evidence="1 2" key="1">
    <citation type="journal article" date="2019" name="Microb. Cell Fact.">
        <title>Exploring novel herbicidin analogues by transcriptional regulator overexpression and MS/MS molecular networking.</title>
        <authorList>
            <person name="Shi Y."/>
            <person name="Gu R."/>
            <person name="Li Y."/>
            <person name="Wang X."/>
            <person name="Ren W."/>
            <person name="Li X."/>
            <person name="Wang L."/>
            <person name="Xie Y."/>
            <person name="Hong B."/>
        </authorList>
    </citation>
    <scope>NUCLEOTIDE SEQUENCE [LARGE SCALE GENOMIC DNA]</scope>
    <source>
        <strain evidence="1 2">US-43</strain>
    </source>
</reference>
<dbReference type="RefSeq" id="WP_152262884.1">
    <property type="nucleotide sequence ID" value="NZ_VOKX01000010.1"/>
</dbReference>
<keyword evidence="2" id="KW-1185">Reference proteome</keyword>
<evidence type="ECO:0000313" key="2">
    <source>
        <dbReference type="Proteomes" id="UP000327000"/>
    </source>
</evidence>
<evidence type="ECO:0000313" key="1">
    <source>
        <dbReference type="EMBL" id="KAB7849229.1"/>
    </source>
</evidence>
<dbReference type="AlphaFoldDB" id="A0A5N5WCU3"/>
<dbReference type="Proteomes" id="UP000327000">
    <property type="component" value="Unassembled WGS sequence"/>
</dbReference>
<comment type="caution">
    <text evidence="1">The sequence shown here is derived from an EMBL/GenBank/DDBJ whole genome shotgun (WGS) entry which is preliminary data.</text>
</comment>
<dbReference type="OrthoDB" id="4232793at2"/>
<organism evidence="1 2">
    <name type="scientific">Streptomyces mobaraensis</name>
    <name type="common">Streptoverticillium mobaraense</name>
    <dbReference type="NCBI Taxonomy" id="35621"/>
    <lineage>
        <taxon>Bacteria</taxon>
        <taxon>Bacillati</taxon>
        <taxon>Actinomycetota</taxon>
        <taxon>Actinomycetes</taxon>
        <taxon>Kitasatosporales</taxon>
        <taxon>Streptomycetaceae</taxon>
        <taxon>Streptomyces</taxon>
    </lineage>
</organism>
<gene>
    <name evidence="1" type="ORF">FRZ00_07335</name>
</gene>
<sequence>MTSDIESAAQQAAVFMAGKRKADETAFMLAQLAMMGVRVGDRRSWPQLAGRASLSGEPSVYLGAVPMDTAKQLIGALIYAESAKRFRWRVAPAVGDEVSGSARRGESP</sequence>